<dbReference type="Pfam" id="PF03160">
    <property type="entry name" value="Calx-beta"/>
    <property type="match status" value="2"/>
</dbReference>
<feature type="domain" description="Ig-like" evidence="9">
    <location>
        <begin position="538"/>
        <end position="622"/>
    </location>
</feature>
<dbReference type="InterPro" id="IPR003644">
    <property type="entry name" value="Calx_beta"/>
</dbReference>
<dbReference type="InterPro" id="IPR028974">
    <property type="entry name" value="TSP_type-3_rpt"/>
</dbReference>
<dbReference type="Pfam" id="PF01345">
    <property type="entry name" value="DUF11"/>
    <property type="match status" value="2"/>
</dbReference>
<evidence type="ECO:0000256" key="1">
    <source>
        <dbReference type="ARBA" id="ARBA00004613"/>
    </source>
</evidence>
<feature type="domain" description="DUF11" evidence="7">
    <location>
        <begin position="961"/>
        <end position="1084"/>
    </location>
</feature>
<dbReference type="PROSITE" id="PS00018">
    <property type="entry name" value="EF_HAND_1"/>
    <property type="match status" value="1"/>
</dbReference>
<comment type="caution">
    <text evidence="10">The sequence shown here is derived from an EMBL/GenBank/DDBJ whole genome shotgun (WGS) entry which is preliminary data.</text>
</comment>
<keyword evidence="3" id="KW-0732">Signal</keyword>
<keyword evidence="4" id="KW-0677">Repeat</keyword>
<dbReference type="InterPro" id="IPR051172">
    <property type="entry name" value="Chlamydia_OmcB"/>
</dbReference>
<sequence>MKMERNDYLARFSPKVKKVLAFVFLVTLGLTASAQELTIEAFSDTASETGPAAGSFRVLSDIPIPGGLIINYTVAGTATPTTDYAALSGIAFILPSESQAIIDLSGVVNDALVEGDETVIVTLAAGAGYTIGADNQATLTIQDNDIGLVSVATVEEPGQEEGTVNGRFRIALSAANNTGSTATVSFTLTGAATNGVDYGTVNLTRNFPNPTILSRDVVINVVDDADFEGTEDVIITLTGVNNPQFALGTSTANLDIEDNDCAAGDTAPTLNGNPTTFCDNLNVMLDDYFSGSEPAGADLVWSTNSNPAITGGWLPDGGPTTSAGTYYGFFADMTNNCYSPTSQLTLTLNNTPSAGTPSNGNACIDGAFGPTTVDLDDLLSGAVDAGNWVQTGGPATENPNGNNVVNFNNGVEGTYEYTYTTNTAVAPCVNQSSVVEIVVVECDPCVAGDVAPVLDNSVPTVFCDDITQSLNDYTNSTPPAGTTLTWSVNPDPLVLSGHRNDSQVDNPVPGTYFGFFYDATNNCASPTLEITLVENPTPSIVNTEDAERCGPGDVTLMAEGDIPGSNNAPDVNWYRTATGGTPEFTGTSFTIGLAQTTSFFVEASANGCTSSPRIEVIATIVPQPQSGTPTDTSSCSDPENGPTIVDLDDQLEGEDEGLWTFISGPEQVDPDDDNEVDFTGRPDGTYVFRFTTTGAMAPCENEFSEVSISVNDCDVDSDMDGLFDGPEADLGTDPQNPDTDGDGILDGEEVGADLENPLDEDGDGIIDALDSNVLDSDNDGVVDQKDPANDNPCIPDNTNALCDTDGDGITDGDEIADGTDPLDACDPNFTPDCDTPIDLEITKTADNELVSVGGEVVFTIGVNNLSDRRVRGIKVGDLLESGFEYISHSGSVGTYDPETGDWDIFEIVPLQSVELTITALVLEGGNYTNTAVLLESSPFDDVEANNTATVTIEVDVPDGIDLAIEKTALSAAPLVGDQVVFTIVVENKSTSEEGNEISNIRVRDLILTDSDTGFEFVGAVADRGTYNELTGIWDIPQLLRNERAVLEITVNVLNEGTFTNTATIVGSSPGDSEDKRDNNEATVEVVVSSPNEAEVGILYNQFSPNGDGTNDLLKINRTDYTSDQTPKPKVPLVYSIQIFNRYGLSVFEGNDIFMAGDQEDAIVWDGTNNGNDVPDGTYFYVLEFDLDNGEGPQTTKGWIQLIR</sequence>
<dbReference type="Gene3D" id="4.10.1080.10">
    <property type="entry name" value="TSP type-3 repeat"/>
    <property type="match status" value="1"/>
</dbReference>
<dbReference type="Gene3D" id="2.60.40.2030">
    <property type="match status" value="2"/>
</dbReference>
<keyword evidence="5" id="KW-0106">Calcium</keyword>
<evidence type="ECO:0000259" key="9">
    <source>
        <dbReference type="Pfam" id="PF19081"/>
    </source>
</evidence>
<keyword evidence="11" id="KW-1185">Reference proteome</keyword>
<evidence type="ECO:0000256" key="6">
    <source>
        <dbReference type="SAM" id="MobiDB-lite"/>
    </source>
</evidence>
<dbReference type="Pfam" id="PF19081">
    <property type="entry name" value="Ig_7"/>
    <property type="match status" value="1"/>
</dbReference>
<gene>
    <name evidence="10" type="ORF">GTQ38_17500</name>
</gene>
<dbReference type="InterPro" id="IPR001434">
    <property type="entry name" value="OmcB-like_DUF11"/>
</dbReference>
<dbReference type="InterPro" id="IPR044023">
    <property type="entry name" value="Ig_7"/>
</dbReference>
<feature type="compositionally biased region" description="Acidic residues" evidence="6">
    <location>
        <begin position="739"/>
        <end position="755"/>
    </location>
</feature>
<keyword evidence="2" id="KW-0964">Secreted</keyword>
<reference evidence="10 11" key="1">
    <citation type="submission" date="2020-01" db="EMBL/GenBank/DDBJ databases">
        <title>Bacteria diversity of Porities sp.</title>
        <authorList>
            <person name="Wang G."/>
        </authorList>
    </citation>
    <scope>NUCLEOTIDE SEQUENCE [LARGE SCALE GENOMIC DNA]</scope>
    <source>
        <strain evidence="10 11">R33</strain>
    </source>
</reference>
<accession>A0A6L9EGL2</accession>
<name>A0A6L9EGL2_9FLAO</name>
<evidence type="ECO:0000256" key="5">
    <source>
        <dbReference type="ARBA" id="ARBA00022837"/>
    </source>
</evidence>
<feature type="domain" description="DUF11" evidence="7">
    <location>
        <begin position="838"/>
        <end position="952"/>
    </location>
</feature>
<dbReference type="GO" id="GO:0016020">
    <property type="term" value="C:membrane"/>
    <property type="evidence" value="ECO:0007669"/>
    <property type="project" value="InterPro"/>
</dbReference>
<dbReference type="PANTHER" id="PTHR34819:SF3">
    <property type="entry name" value="CELL SURFACE PROTEIN"/>
    <property type="match status" value="1"/>
</dbReference>
<feature type="domain" description="Calx-beta" evidence="8">
    <location>
        <begin position="164"/>
        <end position="260"/>
    </location>
</feature>
<evidence type="ECO:0000256" key="2">
    <source>
        <dbReference type="ARBA" id="ARBA00022525"/>
    </source>
</evidence>
<dbReference type="Proteomes" id="UP000475249">
    <property type="component" value="Unassembled WGS sequence"/>
</dbReference>
<organism evidence="10 11">
    <name type="scientific">Poritiphilus flavus</name>
    <dbReference type="NCBI Taxonomy" id="2697053"/>
    <lineage>
        <taxon>Bacteria</taxon>
        <taxon>Pseudomonadati</taxon>
        <taxon>Bacteroidota</taxon>
        <taxon>Flavobacteriia</taxon>
        <taxon>Flavobacteriales</taxon>
        <taxon>Flavobacteriaceae</taxon>
        <taxon>Poritiphilus</taxon>
    </lineage>
</organism>
<evidence type="ECO:0000256" key="3">
    <source>
        <dbReference type="ARBA" id="ARBA00022729"/>
    </source>
</evidence>
<dbReference type="InterPro" id="IPR038081">
    <property type="entry name" value="CalX-like_sf"/>
</dbReference>
<dbReference type="InterPro" id="IPR026341">
    <property type="entry name" value="T9SS_type_B"/>
</dbReference>
<dbReference type="EMBL" id="WXYO01000008">
    <property type="protein sequence ID" value="NAS13813.1"/>
    <property type="molecule type" value="Genomic_DNA"/>
</dbReference>
<dbReference type="InterPro" id="IPR047589">
    <property type="entry name" value="DUF11_rpt"/>
</dbReference>
<dbReference type="NCBIfam" id="TIGR04131">
    <property type="entry name" value="Bac_Flav_CTERM"/>
    <property type="match status" value="1"/>
</dbReference>
<protein>
    <submittedName>
        <fullName evidence="10">DUF11 domain-containing protein</fullName>
    </submittedName>
</protein>
<evidence type="ECO:0000256" key="4">
    <source>
        <dbReference type="ARBA" id="ARBA00022737"/>
    </source>
</evidence>
<dbReference type="Gene3D" id="2.60.40.4070">
    <property type="match status" value="1"/>
</dbReference>
<feature type="region of interest" description="Disordered" evidence="6">
    <location>
        <begin position="717"/>
        <end position="755"/>
    </location>
</feature>
<comment type="subcellular location">
    <subcellularLocation>
        <location evidence="1">Secreted</location>
    </subcellularLocation>
</comment>
<dbReference type="InterPro" id="IPR059100">
    <property type="entry name" value="TSP3_bac"/>
</dbReference>
<dbReference type="RefSeq" id="WP_161436860.1">
    <property type="nucleotide sequence ID" value="NZ_WXYO01000008.1"/>
</dbReference>
<evidence type="ECO:0000259" key="7">
    <source>
        <dbReference type="Pfam" id="PF01345"/>
    </source>
</evidence>
<feature type="domain" description="Calx-beta" evidence="8">
    <location>
        <begin position="73"/>
        <end position="145"/>
    </location>
</feature>
<dbReference type="PANTHER" id="PTHR34819">
    <property type="entry name" value="LARGE CYSTEINE-RICH PERIPLASMIC PROTEIN OMCB"/>
    <property type="match status" value="1"/>
</dbReference>
<dbReference type="GO" id="GO:0005509">
    <property type="term" value="F:calcium ion binding"/>
    <property type="evidence" value="ECO:0007669"/>
    <property type="project" value="InterPro"/>
</dbReference>
<dbReference type="AlphaFoldDB" id="A0A6L9EGL2"/>
<dbReference type="Pfam" id="PF18884">
    <property type="entry name" value="TSP3_bac"/>
    <property type="match status" value="3"/>
</dbReference>
<dbReference type="Pfam" id="PF13585">
    <property type="entry name" value="CHU_C"/>
    <property type="match status" value="1"/>
</dbReference>
<evidence type="ECO:0000313" key="10">
    <source>
        <dbReference type="EMBL" id="NAS13813.1"/>
    </source>
</evidence>
<dbReference type="GO" id="GO:0007154">
    <property type="term" value="P:cell communication"/>
    <property type="evidence" value="ECO:0007669"/>
    <property type="project" value="InterPro"/>
</dbReference>
<evidence type="ECO:0000259" key="8">
    <source>
        <dbReference type="Pfam" id="PF03160"/>
    </source>
</evidence>
<dbReference type="SUPFAM" id="SSF141072">
    <property type="entry name" value="CalX-like"/>
    <property type="match status" value="2"/>
</dbReference>
<dbReference type="InterPro" id="IPR018247">
    <property type="entry name" value="EF_Hand_1_Ca_BS"/>
</dbReference>
<evidence type="ECO:0000313" key="11">
    <source>
        <dbReference type="Proteomes" id="UP000475249"/>
    </source>
</evidence>
<proteinExistence type="predicted"/>
<dbReference type="NCBIfam" id="TIGR01451">
    <property type="entry name" value="B_ant_repeat"/>
    <property type="match status" value="1"/>
</dbReference>